<dbReference type="Gene3D" id="3.50.30.40">
    <property type="entry name" value="Ribonuclease E inhibitor RraA/RraA-like"/>
    <property type="match status" value="1"/>
</dbReference>
<dbReference type="PANTHER" id="PTHR33254:SF4">
    <property type="entry name" value="4-HYDROXY-4-METHYL-2-OXOGLUTARATE ALDOLASE 3-RELATED"/>
    <property type="match status" value="1"/>
</dbReference>
<dbReference type="GO" id="GO:0047443">
    <property type="term" value="F:4-hydroxy-4-methyl-2-oxoglutarate aldolase activity"/>
    <property type="evidence" value="ECO:0007669"/>
    <property type="project" value="UniProtKB-EC"/>
</dbReference>
<evidence type="ECO:0000256" key="4">
    <source>
        <dbReference type="ARBA" id="ARBA00011233"/>
    </source>
</evidence>
<evidence type="ECO:0000313" key="11">
    <source>
        <dbReference type="EMBL" id="RHW44568.1"/>
    </source>
</evidence>
<dbReference type="NCBIfam" id="NF006875">
    <property type="entry name" value="PRK09372.1"/>
    <property type="match status" value="1"/>
</dbReference>
<comment type="function">
    <text evidence="7 10">Catalyzes the aldol cleavage of 4-hydroxy-4-methyl-2-oxoglutarate (HMG) into 2 molecules of pyruvate. Also contains a secondary oxaloacetate (OAA) decarboxylase activity due to the common pyruvate enolate transition state formed following C-C bond cleavage in the retro-aldol and decarboxylation reactions.</text>
</comment>
<evidence type="ECO:0000256" key="7">
    <source>
        <dbReference type="ARBA" id="ARBA00025046"/>
    </source>
</evidence>
<evidence type="ECO:0000256" key="10">
    <source>
        <dbReference type="RuleBase" id="RU004338"/>
    </source>
</evidence>
<comment type="caution">
    <text evidence="11">The sequence shown here is derived from an EMBL/GenBank/DDBJ whole genome shotgun (WGS) entry which is preliminary data.</text>
</comment>
<dbReference type="EC" id="4.1.1.112" evidence="10"/>
<dbReference type="NCBIfam" id="TIGR01935">
    <property type="entry name" value="NOT-MenG"/>
    <property type="match status" value="1"/>
</dbReference>
<dbReference type="Pfam" id="PF03737">
    <property type="entry name" value="RraA-like"/>
    <property type="match status" value="1"/>
</dbReference>
<evidence type="ECO:0000256" key="6">
    <source>
        <dbReference type="ARBA" id="ARBA00023239"/>
    </source>
</evidence>
<keyword evidence="6 10" id="KW-0456">Lyase</keyword>
<reference evidence="11 12" key="1">
    <citation type="submission" date="2018-08" db="EMBL/GenBank/DDBJ databases">
        <title>Whole genome sequence analysis of Dermacoccus abyssi bacteria isolated from Deep Mariana trench Micromonospora spp reveals genes involved in the environmental adaptation and production of secondary metabolites.</title>
        <authorList>
            <person name="Abdel-Mageed W.M."/>
            <person name="Lehri B."/>
            <person name="Nouioui I."/>
            <person name="Goodfellow I."/>
            <person name="Jaspars M."/>
            <person name="Karlyshev A."/>
        </authorList>
    </citation>
    <scope>NUCLEOTIDE SEQUENCE [LARGE SCALE GENOMIC DNA]</scope>
    <source>
        <strain evidence="11 12">MT1.1</strain>
    </source>
</reference>
<comment type="cofactor">
    <cofactor evidence="9">
        <name>Mg(2+)</name>
        <dbReference type="ChEBI" id="CHEBI:18420"/>
    </cofactor>
</comment>
<keyword evidence="9" id="KW-0460">Magnesium</keyword>
<dbReference type="InterPro" id="IPR005493">
    <property type="entry name" value="RraA/RraA-like"/>
</dbReference>
<dbReference type="InterPro" id="IPR010203">
    <property type="entry name" value="RraA"/>
</dbReference>
<feature type="binding site" evidence="9">
    <location>
        <position position="103"/>
    </location>
    <ligand>
        <name>Mg(2+)</name>
        <dbReference type="ChEBI" id="CHEBI:18420"/>
    </ligand>
</feature>
<dbReference type="GO" id="GO:0051252">
    <property type="term" value="P:regulation of RNA metabolic process"/>
    <property type="evidence" value="ECO:0007669"/>
    <property type="project" value="InterPro"/>
</dbReference>
<dbReference type="AlphaFoldDB" id="A0A417Z2I8"/>
<sequence length="171" mass="18131">MSETNAEITTADLYDELEDALDSCSTQFRRFGRKARFHGTIVTVRCFRDNQIVKETLNSPGEGKVLVVDGDANVESALMGDMIAEAAVKNGWAGVVINGAIRDSVAVDELDLGVKALGTNPRKSAKAGEGEKDVPVSFGGATFTPGDHLWSDEDGVVVTSAENAKRLSTVA</sequence>
<protein>
    <recommendedName>
        <fullName evidence="10">4-hydroxy-4-methyl-2-oxoglutarate aldolase</fullName>
        <shortName evidence="10">HMG aldolase</shortName>
        <ecNumber evidence="10">4.1.1.112</ecNumber>
        <ecNumber evidence="10">4.1.3.17</ecNumber>
    </recommendedName>
    <alternativeName>
        <fullName evidence="10">Oxaloacetate decarboxylase</fullName>
    </alternativeName>
</protein>
<dbReference type="GO" id="GO:0046872">
    <property type="term" value="F:metal ion binding"/>
    <property type="evidence" value="ECO:0007669"/>
    <property type="project" value="UniProtKB-KW"/>
</dbReference>
<dbReference type="PANTHER" id="PTHR33254">
    <property type="entry name" value="4-HYDROXY-4-METHYL-2-OXOGLUTARATE ALDOLASE 3-RELATED"/>
    <property type="match status" value="1"/>
</dbReference>
<dbReference type="GO" id="GO:0008428">
    <property type="term" value="F:ribonuclease inhibitor activity"/>
    <property type="evidence" value="ECO:0007669"/>
    <property type="project" value="InterPro"/>
</dbReference>
<evidence type="ECO:0000256" key="3">
    <source>
        <dbReference type="ARBA" id="ARBA00008621"/>
    </source>
</evidence>
<keyword evidence="5 9" id="KW-0479">Metal-binding</keyword>
<evidence type="ECO:0000256" key="1">
    <source>
        <dbReference type="ARBA" id="ARBA00001342"/>
    </source>
</evidence>
<comment type="cofactor">
    <cofactor evidence="2 10">
        <name>a divalent metal cation</name>
        <dbReference type="ChEBI" id="CHEBI:60240"/>
    </cofactor>
</comment>
<dbReference type="CDD" id="cd16841">
    <property type="entry name" value="RraA_family"/>
    <property type="match status" value="1"/>
</dbReference>
<name>A0A417Z2I8_9MICO</name>
<dbReference type="GO" id="GO:0008948">
    <property type="term" value="F:oxaloacetate decarboxylase activity"/>
    <property type="evidence" value="ECO:0007669"/>
    <property type="project" value="UniProtKB-EC"/>
</dbReference>
<organism evidence="11 12">
    <name type="scientific">Dermacoccus abyssi</name>
    <dbReference type="NCBI Taxonomy" id="322596"/>
    <lineage>
        <taxon>Bacteria</taxon>
        <taxon>Bacillati</taxon>
        <taxon>Actinomycetota</taxon>
        <taxon>Actinomycetes</taxon>
        <taxon>Micrococcales</taxon>
        <taxon>Dermacoccaceae</taxon>
        <taxon>Dermacoccus</taxon>
    </lineage>
</organism>
<feature type="binding site" evidence="9">
    <location>
        <begin position="80"/>
        <end position="83"/>
    </location>
    <ligand>
        <name>substrate</name>
    </ligand>
</feature>
<gene>
    <name evidence="11" type="ORF">D1832_11885</name>
</gene>
<dbReference type="SUPFAM" id="SSF89562">
    <property type="entry name" value="RraA-like"/>
    <property type="match status" value="1"/>
</dbReference>
<dbReference type="EMBL" id="QWLM01000015">
    <property type="protein sequence ID" value="RHW44568.1"/>
    <property type="molecule type" value="Genomic_DNA"/>
</dbReference>
<evidence type="ECO:0000256" key="5">
    <source>
        <dbReference type="ARBA" id="ARBA00022723"/>
    </source>
</evidence>
<proteinExistence type="inferred from homology"/>
<comment type="catalytic activity">
    <reaction evidence="1 10">
        <text>4-hydroxy-4-methyl-2-oxoglutarate = 2 pyruvate</text>
        <dbReference type="Rhea" id="RHEA:22748"/>
        <dbReference type="ChEBI" id="CHEBI:15361"/>
        <dbReference type="ChEBI" id="CHEBI:58276"/>
        <dbReference type="EC" id="4.1.3.17"/>
    </reaction>
</comment>
<comment type="subunit">
    <text evidence="4 10">Homotrimer.</text>
</comment>
<comment type="catalytic activity">
    <reaction evidence="8 10">
        <text>oxaloacetate + H(+) = pyruvate + CO2</text>
        <dbReference type="Rhea" id="RHEA:15641"/>
        <dbReference type="ChEBI" id="CHEBI:15361"/>
        <dbReference type="ChEBI" id="CHEBI:15378"/>
        <dbReference type="ChEBI" id="CHEBI:16452"/>
        <dbReference type="ChEBI" id="CHEBI:16526"/>
        <dbReference type="EC" id="4.1.1.112"/>
    </reaction>
</comment>
<evidence type="ECO:0000256" key="8">
    <source>
        <dbReference type="ARBA" id="ARBA00047973"/>
    </source>
</evidence>
<evidence type="ECO:0000256" key="2">
    <source>
        <dbReference type="ARBA" id="ARBA00001968"/>
    </source>
</evidence>
<dbReference type="RefSeq" id="WP_118914281.1">
    <property type="nucleotide sequence ID" value="NZ_CBCRVH010000015.1"/>
</dbReference>
<dbReference type="InterPro" id="IPR036704">
    <property type="entry name" value="RraA/RraA-like_sf"/>
</dbReference>
<comment type="similarity">
    <text evidence="3 10">Belongs to the class II aldolase/RraA-like family.</text>
</comment>
<dbReference type="Proteomes" id="UP000285376">
    <property type="component" value="Unassembled WGS sequence"/>
</dbReference>
<evidence type="ECO:0000256" key="9">
    <source>
        <dbReference type="PIRSR" id="PIRSR605493-1"/>
    </source>
</evidence>
<accession>A0A417Z2I8</accession>
<evidence type="ECO:0000313" key="12">
    <source>
        <dbReference type="Proteomes" id="UP000285376"/>
    </source>
</evidence>
<feature type="binding site" evidence="9">
    <location>
        <position position="102"/>
    </location>
    <ligand>
        <name>substrate</name>
    </ligand>
</feature>
<dbReference type="EC" id="4.1.3.17" evidence="10"/>